<comment type="subcellular location">
    <subcellularLocation>
        <location evidence="1">Cell membrane</location>
        <topology evidence="1">Multi-pass membrane protein</topology>
    </subcellularLocation>
</comment>
<keyword evidence="5 6" id="KW-0472">Membrane</keyword>
<feature type="transmembrane region" description="Helical" evidence="6">
    <location>
        <begin position="348"/>
        <end position="368"/>
    </location>
</feature>
<evidence type="ECO:0000256" key="4">
    <source>
        <dbReference type="ARBA" id="ARBA00022989"/>
    </source>
</evidence>
<feature type="transmembrane region" description="Helical" evidence="6">
    <location>
        <begin position="163"/>
        <end position="183"/>
    </location>
</feature>
<comment type="caution">
    <text evidence="7">The sequence shown here is derived from an EMBL/GenBank/DDBJ whole genome shotgun (WGS) entry which is preliminary data.</text>
</comment>
<feature type="transmembrane region" description="Helical" evidence="6">
    <location>
        <begin position="125"/>
        <end position="151"/>
    </location>
</feature>
<evidence type="ECO:0000256" key="5">
    <source>
        <dbReference type="ARBA" id="ARBA00023136"/>
    </source>
</evidence>
<keyword evidence="3 6" id="KW-0812">Transmembrane</keyword>
<sequence length="580" mass="60550">MDVGWVAVLRVVVEVSGALTTGGLLVALFLAPVMHNGALSGAGVASLRSAACAAGVWTGGLAALSAGGVTSWTGPTSAGCAFLVAVGCACVRRWSPTAALVAPAGVALLLPLVDAPVLAGAQGDLVGAALVWMVLAPAVWAGALFWVLLGLRRGHDVVFRRHGSLVRTCWLSAAAAGAVLALAREAVPLALTVAAIALMGLGGLAVLVRRRAQRADIRSTDAVLVRSLFAQAVLLVVLIVAVGRVARFPVSPVNGPLEAAAGYSLPGPLDWQQLLATWRPDLLLGPVALLAATAYVAGVRRLGRAGRPWPAGRTAAWMTGCALVLLATSSGVGAYAPAVFSVHMVLHMVLNMIAPLALVLGAPVTLALRALPAAPADRPAGPHEWLLATVGSPFARALAHPVLAASLFAGSYYLLYLTDLFEVVIAEHWSRTVLNAAILAIGYQFCWLVVGPDAAPRRLPHLGRLGLGFAVMPFHVLFAIIILSLPTAVAGGFYESLDLVWSPDLLADQRRAGLLSLVLGEVVLVVTQVVLLVQWHRHDQFAAFRADPLDEDATAYRDLLETLERNRRPAPPFGQDRTDT</sequence>
<feature type="transmembrane region" description="Helical" evidence="6">
    <location>
        <begin position="514"/>
        <end position="535"/>
    </location>
</feature>
<proteinExistence type="predicted"/>
<feature type="transmembrane region" description="Helical" evidence="6">
    <location>
        <begin position="72"/>
        <end position="91"/>
    </location>
</feature>
<keyword evidence="8" id="KW-1185">Reference proteome</keyword>
<dbReference type="InterPro" id="IPR019108">
    <property type="entry name" value="Caa3_assmbl_CtaG-rel"/>
</dbReference>
<gene>
    <name evidence="7" type="ORF">I4I82_02690</name>
</gene>
<organism evidence="7 8">
    <name type="scientific">Pseudonocardia oceani</name>
    <dbReference type="NCBI Taxonomy" id="2792013"/>
    <lineage>
        <taxon>Bacteria</taxon>
        <taxon>Bacillati</taxon>
        <taxon>Actinomycetota</taxon>
        <taxon>Actinomycetes</taxon>
        <taxon>Pseudonocardiales</taxon>
        <taxon>Pseudonocardiaceae</taxon>
        <taxon>Pseudonocardia</taxon>
    </lineage>
</organism>
<feature type="transmembrane region" description="Helical" evidence="6">
    <location>
        <begin position="189"/>
        <end position="208"/>
    </location>
</feature>
<evidence type="ECO:0000313" key="8">
    <source>
        <dbReference type="Proteomes" id="UP000694300"/>
    </source>
</evidence>
<dbReference type="RefSeq" id="WP_218595124.1">
    <property type="nucleotide sequence ID" value="NZ_JADQDE010000018.1"/>
</dbReference>
<evidence type="ECO:0000256" key="3">
    <source>
        <dbReference type="ARBA" id="ARBA00022692"/>
    </source>
</evidence>
<feature type="transmembrane region" description="Helical" evidence="6">
    <location>
        <begin position="315"/>
        <end position="336"/>
    </location>
</feature>
<protein>
    <submittedName>
        <fullName evidence="7">Cytochrome c oxidase assembly protein</fullName>
    </submittedName>
</protein>
<evidence type="ECO:0000256" key="6">
    <source>
        <dbReference type="SAM" id="Phobius"/>
    </source>
</evidence>
<feature type="transmembrane region" description="Helical" evidence="6">
    <location>
        <begin position="397"/>
        <end position="416"/>
    </location>
</feature>
<name>A0ABS6U3Q4_9PSEU</name>
<reference evidence="7 8" key="1">
    <citation type="submission" date="2020-11" db="EMBL/GenBank/DDBJ databases">
        <title>Pseudonocardia abyssalis sp. nov. and Pseudonocardia oceani sp. nov., description and phylogenomic analysis of two novel actinomycetes isolated from the deep Southern Ocean.</title>
        <authorList>
            <person name="Parra J."/>
        </authorList>
    </citation>
    <scope>NUCLEOTIDE SEQUENCE [LARGE SCALE GENOMIC DNA]</scope>
    <source>
        <strain evidence="8">KRD185</strain>
    </source>
</reference>
<feature type="transmembrane region" description="Helical" evidence="6">
    <location>
        <begin position="12"/>
        <end position="33"/>
    </location>
</feature>
<evidence type="ECO:0000313" key="7">
    <source>
        <dbReference type="EMBL" id="MBW0126598.1"/>
    </source>
</evidence>
<keyword evidence="2" id="KW-1003">Cell membrane</keyword>
<feature type="transmembrane region" description="Helical" evidence="6">
    <location>
        <begin position="98"/>
        <end position="119"/>
    </location>
</feature>
<evidence type="ECO:0000256" key="2">
    <source>
        <dbReference type="ARBA" id="ARBA00022475"/>
    </source>
</evidence>
<dbReference type="Pfam" id="PF09678">
    <property type="entry name" value="Caa3_CtaG"/>
    <property type="match status" value="1"/>
</dbReference>
<keyword evidence="4 6" id="KW-1133">Transmembrane helix</keyword>
<dbReference type="EMBL" id="JADQDF010000001">
    <property type="protein sequence ID" value="MBW0126598.1"/>
    <property type="molecule type" value="Genomic_DNA"/>
</dbReference>
<feature type="transmembrane region" description="Helical" evidence="6">
    <location>
        <begin position="228"/>
        <end position="246"/>
    </location>
</feature>
<evidence type="ECO:0000256" key="1">
    <source>
        <dbReference type="ARBA" id="ARBA00004651"/>
    </source>
</evidence>
<feature type="transmembrane region" description="Helical" evidence="6">
    <location>
        <begin position="283"/>
        <end position="303"/>
    </location>
</feature>
<feature type="transmembrane region" description="Helical" evidence="6">
    <location>
        <begin position="467"/>
        <end position="494"/>
    </location>
</feature>
<feature type="transmembrane region" description="Helical" evidence="6">
    <location>
        <begin position="436"/>
        <end position="455"/>
    </location>
</feature>
<dbReference type="Proteomes" id="UP000694300">
    <property type="component" value="Unassembled WGS sequence"/>
</dbReference>
<accession>A0ABS6U3Q4</accession>